<dbReference type="SMART" id="SM00382">
    <property type="entry name" value="AAA"/>
    <property type="match status" value="1"/>
</dbReference>
<dbReference type="InterPro" id="IPR036640">
    <property type="entry name" value="ABC1_TM_sf"/>
</dbReference>
<evidence type="ECO:0000313" key="12">
    <source>
        <dbReference type="EMBL" id="TPG57188.1"/>
    </source>
</evidence>
<comment type="subcellular location">
    <subcellularLocation>
        <location evidence="1">Cell membrane</location>
        <topology evidence="1">Multi-pass membrane protein</topology>
    </subcellularLocation>
</comment>
<organism evidence="12 13">
    <name type="scientific">Muricoccus nepalensis</name>
    <dbReference type="NCBI Taxonomy" id="1854500"/>
    <lineage>
        <taxon>Bacteria</taxon>
        <taxon>Pseudomonadati</taxon>
        <taxon>Pseudomonadota</taxon>
        <taxon>Alphaproteobacteria</taxon>
        <taxon>Acetobacterales</taxon>
        <taxon>Roseomonadaceae</taxon>
        <taxon>Muricoccus</taxon>
    </lineage>
</organism>
<keyword evidence="4 9" id="KW-0812">Transmembrane</keyword>
<dbReference type="InterPro" id="IPR039421">
    <property type="entry name" value="Type_1_exporter"/>
</dbReference>
<sequence length="597" mass="62458">MANPRTNQPGKRRLDPEAARALLGRLWREELRRHPRRIALALLCTALVAGLTALYPVMIQQAFDLFAKPGADGGLQIVWAIPPAIVLLTAAKALAQYGQAVSIQSTVLRVIEGLQNRLFRALTRADLAMVAHDAPARHAARFTADAAAIREALTKAINAIADVLTVVGLVASMVWLDWKMSLIAAALYPLAVVPILRLGKRIRRASGGMQEKVGEAAASLTESFAAARVVRTYRLEEAEETRAARLFANLRASLLSIARTRASLDPMLEAIGGVAVAAILAVVGWRVAQGEGTVGEFTGFVAALLIAARPVRALGSLNAALQEGLAGLSRVNAVIDAPRRITSPPGAPPLPPGRGRIAFEGVHFAYEADRGALHGVTFAAEPGRTVALVGPSGAGKSTALALVPRLYDPGRGRVTIDGADLREVSLESLRDAIAYVGQDATVFDDTAHANIACGRPGATEAEVVAAARAAAAHDFILDLPQGYGTVLGPGGARLSGGQRQRISLARALLRNPRVLLLDEATSALDTTSEAAVQAALATLRAGRTTLVVAHRLSTVRDADLIVVMEAGRVAESGTHAALLDAGGLYAGLVRAQAFAPA</sequence>
<dbReference type="RefSeq" id="WP_140883298.1">
    <property type="nucleotide sequence ID" value="NZ_RCZP01000009.1"/>
</dbReference>
<dbReference type="InterPro" id="IPR003439">
    <property type="entry name" value="ABC_transporter-like_ATP-bd"/>
</dbReference>
<dbReference type="AlphaFoldDB" id="A0A502G5Q8"/>
<evidence type="ECO:0000256" key="5">
    <source>
        <dbReference type="ARBA" id="ARBA00022741"/>
    </source>
</evidence>
<feature type="transmembrane region" description="Helical" evidence="9">
    <location>
        <begin position="267"/>
        <end position="288"/>
    </location>
</feature>
<keyword evidence="2" id="KW-0813">Transport</keyword>
<dbReference type="SUPFAM" id="SSF90123">
    <property type="entry name" value="ABC transporter transmembrane region"/>
    <property type="match status" value="1"/>
</dbReference>
<keyword evidence="8 9" id="KW-0472">Membrane</keyword>
<proteinExistence type="predicted"/>
<dbReference type="SUPFAM" id="SSF52540">
    <property type="entry name" value="P-loop containing nucleoside triphosphate hydrolases"/>
    <property type="match status" value="1"/>
</dbReference>
<dbReference type="InterPro" id="IPR017871">
    <property type="entry name" value="ABC_transporter-like_CS"/>
</dbReference>
<evidence type="ECO:0000256" key="4">
    <source>
        <dbReference type="ARBA" id="ARBA00022692"/>
    </source>
</evidence>
<name>A0A502G5Q8_9PROT</name>
<dbReference type="Gene3D" id="1.20.1560.10">
    <property type="entry name" value="ABC transporter type 1, transmembrane domain"/>
    <property type="match status" value="1"/>
</dbReference>
<dbReference type="EMBL" id="RCZP01000009">
    <property type="protein sequence ID" value="TPG57188.1"/>
    <property type="molecule type" value="Genomic_DNA"/>
</dbReference>
<keyword evidence="6 12" id="KW-0067">ATP-binding</keyword>
<evidence type="ECO:0000256" key="3">
    <source>
        <dbReference type="ARBA" id="ARBA00022475"/>
    </source>
</evidence>
<feature type="transmembrane region" description="Helical" evidence="9">
    <location>
        <begin position="77"/>
        <end position="95"/>
    </location>
</feature>
<evidence type="ECO:0000256" key="2">
    <source>
        <dbReference type="ARBA" id="ARBA00022448"/>
    </source>
</evidence>
<dbReference type="Proteomes" id="UP000317078">
    <property type="component" value="Unassembled WGS sequence"/>
</dbReference>
<dbReference type="OrthoDB" id="5288404at2"/>
<comment type="caution">
    <text evidence="12">The sequence shown here is derived from an EMBL/GenBank/DDBJ whole genome shotgun (WGS) entry which is preliminary data.</text>
</comment>
<keyword evidence="7 9" id="KW-1133">Transmembrane helix</keyword>
<feature type="domain" description="ABC transmembrane type-1" evidence="11">
    <location>
        <begin position="39"/>
        <end position="323"/>
    </location>
</feature>
<dbReference type="CDD" id="cd18552">
    <property type="entry name" value="ABC_6TM_MsbA_like"/>
    <property type="match status" value="1"/>
</dbReference>
<dbReference type="GO" id="GO:0005524">
    <property type="term" value="F:ATP binding"/>
    <property type="evidence" value="ECO:0007669"/>
    <property type="project" value="UniProtKB-KW"/>
</dbReference>
<evidence type="ECO:0000256" key="8">
    <source>
        <dbReference type="ARBA" id="ARBA00023136"/>
    </source>
</evidence>
<dbReference type="FunFam" id="3.40.50.300:FF:000221">
    <property type="entry name" value="Multidrug ABC transporter ATP-binding protein"/>
    <property type="match status" value="1"/>
</dbReference>
<evidence type="ECO:0000259" key="11">
    <source>
        <dbReference type="PROSITE" id="PS50929"/>
    </source>
</evidence>
<dbReference type="Pfam" id="PF00005">
    <property type="entry name" value="ABC_tran"/>
    <property type="match status" value="1"/>
</dbReference>
<reference evidence="12 13" key="1">
    <citation type="journal article" date="2019" name="Environ. Microbiol.">
        <title>Species interactions and distinct microbial communities in high Arctic permafrost affected cryosols are associated with the CH4 and CO2 gas fluxes.</title>
        <authorList>
            <person name="Altshuler I."/>
            <person name="Hamel J."/>
            <person name="Turney S."/>
            <person name="Magnuson E."/>
            <person name="Levesque R."/>
            <person name="Greer C."/>
            <person name="Whyte L.G."/>
        </authorList>
    </citation>
    <scope>NUCLEOTIDE SEQUENCE [LARGE SCALE GENOMIC DNA]</scope>
    <source>
        <strain evidence="12 13">S9.3B</strain>
    </source>
</reference>
<dbReference type="GO" id="GO:0005886">
    <property type="term" value="C:plasma membrane"/>
    <property type="evidence" value="ECO:0007669"/>
    <property type="project" value="UniProtKB-SubCell"/>
</dbReference>
<dbReference type="PANTHER" id="PTHR43394:SF7">
    <property type="entry name" value="ABC TRANSPORTER B FAMILY MEMBER 28"/>
    <property type="match status" value="1"/>
</dbReference>
<protein>
    <submittedName>
        <fullName evidence="12">ABC transporter ATP-binding protein</fullName>
    </submittedName>
</protein>
<dbReference type="GO" id="GO:0016887">
    <property type="term" value="F:ATP hydrolysis activity"/>
    <property type="evidence" value="ECO:0007669"/>
    <property type="project" value="InterPro"/>
</dbReference>
<keyword evidence="3" id="KW-1003">Cell membrane</keyword>
<dbReference type="PROSITE" id="PS50929">
    <property type="entry name" value="ABC_TM1F"/>
    <property type="match status" value="1"/>
</dbReference>
<feature type="transmembrane region" description="Helical" evidence="9">
    <location>
        <begin position="156"/>
        <end position="176"/>
    </location>
</feature>
<evidence type="ECO:0000256" key="7">
    <source>
        <dbReference type="ARBA" id="ARBA00022989"/>
    </source>
</evidence>
<dbReference type="PROSITE" id="PS50893">
    <property type="entry name" value="ABC_TRANSPORTER_2"/>
    <property type="match status" value="1"/>
</dbReference>
<dbReference type="PANTHER" id="PTHR43394">
    <property type="entry name" value="ATP-DEPENDENT PERMEASE MDL1, MITOCHONDRIAL"/>
    <property type="match status" value="1"/>
</dbReference>
<dbReference type="GO" id="GO:0090374">
    <property type="term" value="P:oligopeptide export from mitochondrion"/>
    <property type="evidence" value="ECO:0007669"/>
    <property type="project" value="TreeGrafter"/>
</dbReference>
<dbReference type="InterPro" id="IPR003593">
    <property type="entry name" value="AAA+_ATPase"/>
</dbReference>
<keyword evidence="13" id="KW-1185">Reference proteome</keyword>
<accession>A0A502G5Q8</accession>
<dbReference type="GO" id="GO:0015421">
    <property type="term" value="F:ABC-type oligopeptide transporter activity"/>
    <property type="evidence" value="ECO:0007669"/>
    <property type="project" value="TreeGrafter"/>
</dbReference>
<gene>
    <name evidence="12" type="ORF">EAH89_12090</name>
</gene>
<feature type="domain" description="ABC transporter" evidence="10">
    <location>
        <begin position="357"/>
        <end position="591"/>
    </location>
</feature>
<dbReference type="Pfam" id="PF00664">
    <property type="entry name" value="ABC_membrane"/>
    <property type="match status" value="1"/>
</dbReference>
<dbReference type="InterPro" id="IPR011527">
    <property type="entry name" value="ABC1_TM_dom"/>
</dbReference>
<evidence type="ECO:0000259" key="10">
    <source>
        <dbReference type="PROSITE" id="PS50893"/>
    </source>
</evidence>
<feature type="transmembrane region" description="Helical" evidence="9">
    <location>
        <begin position="182"/>
        <end position="199"/>
    </location>
</feature>
<evidence type="ECO:0000313" key="13">
    <source>
        <dbReference type="Proteomes" id="UP000317078"/>
    </source>
</evidence>
<evidence type="ECO:0000256" key="6">
    <source>
        <dbReference type="ARBA" id="ARBA00022840"/>
    </source>
</evidence>
<keyword evidence="5" id="KW-0547">Nucleotide-binding</keyword>
<feature type="transmembrane region" description="Helical" evidence="9">
    <location>
        <begin position="38"/>
        <end position="57"/>
    </location>
</feature>
<dbReference type="Gene3D" id="3.40.50.300">
    <property type="entry name" value="P-loop containing nucleotide triphosphate hydrolases"/>
    <property type="match status" value="1"/>
</dbReference>
<evidence type="ECO:0000256" key="9">
    <source>
        <dbReference type="SAM" id="Phobius"/>
    </source>
</evidence>
<dbReference type="InterPro" id="IPR027417">
    <property type="entry name" value="P-loop_NTPase"/>
</dbReference>
<dbReference type="PROSITE" id="PS00211">
    <property type="entry name" value="ABC_TRANSPORTER_1"/>
    <property type="match status" value="1"/>
</dbReference>
<evidence type="ECO:0000256" key="1">
    <source>
        <dbReference type="ARBA" id="ARBA00004651"/>
    </source>
</evidence>